<keyword evidence="4" id="KW-1185">Reference proteome</keyword>
<dbReference type="InterPro" id="IPR001509">
    <property type="entry name" value="Epimerase_deHydtase"/>
</dbReference>
<dbReference type="SUPFAM" id="SSF51735">
    <property type="entry name" value="NAD(P)-binding Rossmann-fold domains"/>
    <property type="match status" value="1"/>
</dbReference>
<feature type="region of interest" description="Disordered" evidence="1">
    <location>
        <begin position="125"/>
        <end position="146"/>
    </location>
</feature>
<reference evidence="3 4" key="1">
    <citation type="submission" date="2016-11" db="EMBL/GenBank/DDBJ databases">
        <authorList>
            <person name="Jaros S."/>
            <person name="Januszkiewicz K."/>
            <person name="Wedrychowicz H."/>
        </authorList>
    </citation>
    <scope>NUCLEOTIDE SEQUENCE [LARGE SCALE GENOMIC DNA]</scope>
    <source>
        <strain evidence="3 4">GAS95</strain>
    </source>
</reference>
<dbReference type="InterPro" id="IPR036291">
    <property type="entry name" value="NAD(P)-bd_dom_sf"/>
</dbReference>
<dbReference type="Proteomes" id="UP000185151">
    <property type="component" value="Unassembled WGS sequence"/>
</dbReference>
<dbReference type="CDD" id="cd05232">
    <property type="entry name" value="UDP_G4E_4_SDR_e"/>
    <property type="match status" value="1"/>
</dbReference>
<name>A0A1N6LGE8_9BURK</name>
<organism evidence="3 4">
    <name type="scientific">Paraburkholderia phenazinium</name>
    <dbReference type="NCBI Taxonomy" id="60549"/>
    <lineage>
        <taxon>Bacteria</taxon>
        <taxon>Pseudomonadati</taxon>
        <taxon>Pseudomonadota</taxon>
        <taxon>Betaproteobacteria</taxon>
        <taxon>Burkholderiales</taxon>
        <taxon>Burkholderiaceae</taxon>
        <taxon>Paraburkholderia</taxon>
    </lineage>
</organism>
<feature type="domain" description="NAD-dependent epimerase/dehydratase" evidence="2">
    <location>
        <begin position="4"/>
        <end position="229"/>
    </location>
</feature>
<gene>
    <name evidence="3" type="ORF">SAMN05444165_7190</name>
</gene>
<dbReference type="Gene3D" id="3.40.50.720">
    <property type="entry name" value="NAD(P)-binding Rossmann-like Domain"/>
    <property type="match status" value="1"/>
</dbReference>
<dbReference type="PANTHER" id="PTHR43245">
    <property type="entry name" value="BIFUNCTIONAL POLYMYXIN RESISTANCE PROTEIN ARNA"/>
    <property type="match status" value="1"/>
</dbReference>
<feature type="compositionally biased region" description="Basic and acidic residues" evidence="1">
    <location>
        <begin position="125"/>
        <end position="134"/>
    </location>
</feature>
<dbReference type="Pfam" id="PF01370">
    <property type="entry name" value="Epimerase"/>
    <property type="match status" value="1"/>
</dbReference>
<evidence type="ECO:0000259" key="2">
    <source>
        <dbReference type="Pfam" id="PF01370"/>
    </source>
</evidence>
<dbReference type="PANTHER" id="PTHR43245:SF58">
    <property type="entry name" value="BLL5923 PROTEIN"/>
    <property type="match status" value="1"/>
</dbReference>
<dbReference type="RefSeq" id="WP_074302149.1">
    <property type="nucleotide sequence ID" value="NZ_FSRU01000003.1"/>
</dbReference>
<evidence type="ECO:0000313" key="4">
    <source>
        <dbReference type="Proteomes" id="UP000185151"/>
    </source>
</evidence>
<proteinExistence type="predicted"/>
<protein>
    <submittedName>
        <fullName evidence="3">UDP-glucose 4-epimerase</fullName>
    </submittedName>
</protein>
<evidence type="ECO:0000256" key="1">
    <source>
        <dbReference type="SAM" id="MobiDB-lite"/>
    </source>
</evidence>
<evidence type="ECO:0000313" key="3">
    <source>
        <dbReference type="EMBL" id="SIO67892.1"/>
    </source>
</evidence>
<sequence length="318" mass="34031">MSQVLVTGANGFVGRALCGALLQGGHQVTGLIRQPGGCPTGTQEWMHKGQNFAGLTEAWPDALQADCVVHLAARVHVMQDPAANPLAEFRATNVEGALRVAEAARAKGVRRMVFVSSIKAMAEADAGRPLREDAQPQPQDPYGQSKHEAEQVLVQYGNAFGLEIVIVRPPLVYGPDVRANFLRLMTALSKGLPLPLGAISAKRSLVYVDNLADALVHCVTAPQAAGQSFHVADGEDLTVAELARSLARHLQAPARLVPVPASWLRLAGNLTGRSAQVDRLIGSLQVDTSRIRTVLGWQPPYTTDQGLAATARWYRATH</sequence>
<accession>A0A1N6LGE8</accession>
<dbReference type="InterPro" id="IPR050177">
    <property type="entry name" value="Lipid_A_modif_metabolic_enz"/>
</dbReference>
<dbReference type="AlphaFoldDB" id="A0A1N6LGE8"/>
<dbReference type="OrthoDB" id="9801056at2"/>
<dbReference type="EMBL" id="FSRU01000003">
    <property type="protein sequence ID" value="SIO67892.1"/>
    <property type="molecule type" value="Genomic_DNA"/>
</dbReference>